<dbReference type="SUPFAM" id="SSF52821">
    <property type="entry name" value="Rhodanese/Cell cycle control phosphatase"/>
    <property type="match status" value="1"/>
</dbReference>
<keyword evidence="3" id="KW-1185">Reference proteome</keyword>
<dbReference type="Proteomes" id="UP000011910">
    <property type="component" value="Unassembled WGS sequence"/>
</dbReference>
<keyword evidence="2" id="KW-0808">Transferase</keyword>
<dbReference type="Gene3D" id="3.40.250.10">
    <property type="entry name" value="Rhodanese-like domain"/>
    <property type="match status" value="1"/>
</dbReference>
<reference evidence="2 3" key="1">
    <citation type="journal article" date="2013" name="Genome Announc.">
        <title>Draft Genome Sequence of Cesiribacter andamanensis Strain AMV16T, Isolated from a Soil Sample from a Mud Volcano in the Andaman Islands, India.</title>
        <authorList>
            <person name="Shivaji S."/>
            <person name="Ara S."/>
            <person name="Begum Z."/>
            <person name="Srinivas T.N."/>
            <person name="Singh A."/>
            <person name="Kumar Pinnaka A."/>
        </authorList>
    </citation>
    <scope>NUCLEOTIDE SEQUENCE [LARGE SCALE GENOMIC DNA]</scope>
    <source>
        <strain evidence="2 3">AMV16</strain>
    </source>
</reference>
<dbReference type="CDD" id="cd00158">
    <property type="entry name" value="RHOD"/>
    <property type="match status" value="1"/>
</dbReference>
<dbReference type="InterPro" id="IPR050229">
    <property type="entry name" value="GlpE_sulfurtransferase"/>
</dbReference>
<comment type="caution">
    <text evidence="2">The sequence shown here is derived from an EMBL/GenBank/DDBJ whole genome shotgun (WGS) entry which is preliminary data.</text>
</comment>
<gene>
    <name evidence="2" type="primary">moeZ_4</name>
    <name evidence="2" type="ORF">ADICEAN_04047</name>
</gene>
<dbReference type="InterPro" id="IPR036873">
    <property type="entry name" value="Rhodanese-like_dom_sf"/>
</dbReference>
<dbReference type="STRING" id="1279009.ADICEAN_04047"/>
<dbReference type="SMART" id="SM00450">
    <property type="entry name" value="RHOD"/>
    <property type="match status" value="1"/>
</dbReference>
<accession>M7NG92</accession>
<keyword evidence="2" id="KW-0548">Nucleotidyltransferase</keyword>
<dbReference type="GO" id="GO:0016779">
    <property type="term" value="F:nucleotidyltransferase activity"/>
    <property type="evidence" value="ECO:0007669"/>
    <property type="project" value="UniProtKB-KW"/>
</dbReference>
<dbReference type="PANTHER" id="PTHR43031:SF17">
    <property type="entry name" value="SULFURTRANSFERASE YTWF-RELATED"/>
    <property type="match status" value="1"/>
</dbReference>
<evidence type="ECO:0000259" key="1">
    <source>
        <dbReference type="PROSITE" id="PS50206"/>
    </source>
</evidence>
<dbReference type="Pfam" id="PF00581">
    <property type="entry name" value="Rhodanese"/>
    <property type="match status" value="1"/>
</dbReference>
<dbReference type="PANTHER" id="PTHR43031">
    <property type="entry name" value="FAD-DEPENDENT OXIDOREDUCTASE"/>
    <property type="match status" value="1"/>
</dbReference>
<feature type="domain" description="Rhodanese" evidence="1">
    <location>
        <begin position="57"/>
        <end position="146"/>
    </location>
</feature>
<dbReference type="EMBL" id="AODQ01000181">
    <property type="protein sequence ID" value="EMR00830.1"/>
    <property type="molecule type" value="Genomic_DNA"/>
</dbReference>
<protein>
    <submittedName>
        <fullName evidence="2">Putative adenylyltransferase/sulfurtransferase MoeZ</fullName>
    </submittedName>
</protein>
<dbReference type="eggNOG" id="COG0607">
    <property type="taxonomic scope" value="Bacteria"/>
</dbReference>
<sequence>MTSLSMLRNVIHRFAPLILVLMLLLAGCDESYHGRLRLLPPHNIPMIAADSLAGILQNQQVVLLDVRNPEEQAVSQLPGAIAIEYEGFIPQRLDSLDSDRPIVVYCTVGFRSGNIGEQLQRVGFSRVSNLYGGILEWKNRGHAVVTPSGQPTEQVHTYSSYWAGYLERGEAVY</sequence>
<dbReference type="NCBIfam" id="NF045521">
    <property type="entry name" value="rhoda_near_glyco"/>
    <property type="match status" value="1"/>
</dbReference>
<proteinExistence type="predicted"/>
<evidence type="ECO:0000313" key="2">
    <source>
        <dbReference type="EMBL" id="EMR00830.1"/>
    </source>
</evidence>
<evidence type="ECO:0000313" key="3">
    <source>
        <dbReference type="Proteomes" id="UP000011910"/>
    </source>
</evidence>
<dbReference type="PROSITE" id="PS50206">
    <property type="entry name" value="RHODANESE_3"/>
    <property type="match status" value="1"/>
</dbReference>
<dbReference type="InterPro" id="IPR001763">
    <property type="entry name" value="Rhodanese-like_dom"/>
</dbReference>
<dbReference type="AlphaFoldDB" id="M7NG92"/>
<organism evidence="2 3">
    <name type="scientific">Cesiribacter andamanensis AMV16</name>
    <dbReference type="NCBI Taxonomy" id="1279009"/>
    <lineage>
        <taxon>Bacteria</taxon>
        <taxon>Pseudomonadati</taxon>
        <taxon>Bacteroidota</taxon>
        <taxon>Cytophagia</taxon>
        <taxon>Cytophagales</taxon>
        <taxon>Cesiribacteraceae</taxon>
        <taxon>Cesiribacter</taxon>
    </lineage>
</organism>
<name>M7NG92_9BACT</name>